<sequence>MNVEGHAALSGVLTPPTQTAVNAGLVIDERRTQTMRGTLWRFDDDDFGSEFGEHTPAHGRELVAYLHDAEIG</sequence>
<protein>
    <submittedName>
        <fullName evidence="1">Uncharacterized protein</fullName>
    </submittedName>
</protein>
<proteinExistence type="predicted"/>
<keyword evidence="2" id="KW-1185">Reference proteome</keyword>
<evidence type="ECO:0000313" key="2">
    <source>
        <dbReference type="Proteomes" id="UP000465785"/>
    </source>
</evidence>
<evidence type="ECO:0000313" key="1">
    <source>
        <dbReference type="EMBL" id="BBY93556.1"/>
    </source>
</evidence>
<reference evidence="1 2" key="1">
    <citation type="journal article" date="2019" name="Emerg. Microbes Infect.">
        <title>Comprehensive subspecies identification of 175 nontuberculous mycobacteria species based on 7547 genomic profiles.</title>
        <authorList>
            <person name="Matsumoto Y."/>
            <person name="Kinjo T."/>
            <person name="Motooka D."/>
            <person name="Nabeya D."/>
            <person name="Jung N."/>
            <person name="Uechi K."/>
            <person name="Horii T."/>
            <person name="Iida T."/>
            <person name="Fujita J."/>
            <person name="Nakamura S."/>
        </authorList>
    </citation>
    <scope>NUCLEOTIDE SEQUENCE [LARGE SCALE GENOMIC DNA]</scope>
    <source>
        <strain evidence="1 2">JCM 6399</strain>
    </source>
</reference>
<dbReference type="Proteomes" id="UP000465785">
    <property type="component" value="Chromosome"/>
</dbReference>
<organism evidence="1 2">
    <name type="scientific">Mycobacterium gallinarum</name>
    <dbReference type="NCBI Taxonomy" id="39689"/>
    <lineage>
        <taxon>Bacteria</taxon>
        <taxon>Bacillati</taxon>
        <taxon>Actinomycetota</taxon>
        <taxon>Actinomycetes</taxon>
        <taxon>Mycobacteriales</taxon>
        <taxon>Mycobacteriaceae</taxon>
        <taxon>Mycobacterium</taxon>
    </lineage>
</organism>
<dbReference type="KEGG" id="mgau:MGALJ_32250"/>
<name>A0A9W4B3R0_9MYCO</name>
<dbReference type="EMBL" id="AP022601">
    <property type="protein sequence ID" value="BBY93556.1"/>
    <property type="molecule type" value="Genomic_DNA"/>
</dbReference>
<gene>
    <name evidence="1" type="ORF">MGALJ_32250</name>
</gene>
<accession>A0A9W4B3R0</accession>
<dbReference type="AlphaFoldDB" id="A0A9W4B3R0"/>